<accession>B0RL11</accession>
<protein>
    <submittedName>
        <fullName evidence="2">Uncharacterized protein</fullName>
    </submittedName>
</protein>
<dbReference type="AlphaFoldDB" id="B0RL11"/>
<reference evidence="2" key="1">
    <citation type="journal article" date="2008" name="J. Bacteriol.">
        <title>Genetic and functional properties of the self-transmissible Yersinia enterocolitica plasmid pYE854, which mobilizes the virulence plasmid pYV.</title>
        <authorList>
            <person name="Hammerl J.A."/>
            <person name="Klein I."/>
            <person name="Lanka E."/>
            <person name="Appel B."/>
            <person name="Hertwig S."/>
        </authorList>
    </citation>
    <scope>NUCLEOTIDE SEQUENCE [LARGE SCALE GENOMIC DNA]</scope>
    <source>
        <strain evidence="2">29854</strain>
        <plasmid evidence="2">pYE854</plasmid>
    </source>
</reference>
<evidence type="ECO:0000256" key="1">
    <source>
        <dbReference type="SAM" id="SignalP"/>
    </source>
</evidence>
<evidence type="ECO:0000313" key="2">
    <source>
        <dbReference type="EMBL" id="CAP20263.1"/>
    </source>
</evidence>
<organism evidence="2">
    <name type="scientific">Yersinia enterocolitica</name>
    <dbReference type="NCBI Taxonomy" id="630"/>
    <lineage>
        <taxon>Bacteria</taxon>
        <taxon>Pseudomonadati</taxon>
        <taxon>Pseudomonadota</taxon>
        <taxon>Gammaproteobacteria</taxon>
        <taxon>Enterobacterales</taxon>
        <taxon>Yersiniaceae</taxon>
        <taxon>Yersinia</taxon>
    </lineage>
</organism>
<feature type="chain" id="PRO_5002751999" evidence="1">
    <location>
        <begin position="25"/>
        <end position="57"/>
    </location>
</feature>
<proteinExistence type="predicted"/>
<keyword evidence="1" id="KW-0732">Signal</keyword>
<sequence length="57" mass="5827">MSCIFFATSSVIFALLSFISPCNCATTSSFNNLSSAVSATTDVLGIGLFTVSALPEA</sequence>
<dbReference type="EMBL" id="AM905950">
    <property type="protein sequence ID" value="CAP20263.1"/>
    <property type="molecule type" value="Genomic_DNA"/>
</dbReference>
<feature type="signal peptide" evidence="1">
    <location>
        <begin position="1"/>
        <end position="24"/>
    </location>
</feature>
<geneLocation type="plasmid" evidence="2">
    <name>pYE854</name>
</geneLocation>
<keyword evidence="2" id="KW-0614">Plasmid</keyword>
<name>B0RL11_YEREN</name>